<dbReference type="RefSeq" id="XP_025028747.1">
    <property type="nucleotide sequence ID" value="XM_025172979.1"/>
</dbReference>
<sequence>MWQPFLANLLFLLLQLKFCLSLRQCKWHAALNAIDRLGGARKSYINQEEVRNVATVFKELIDSTIDPNDKDAHYYGFPYYLKIALACTSRPTDMAIRVGHYSGLRPVVTVSFEEPVNAVRQKQERLRIEMKAAPYRVTGCDSEEVCKMFWLTPMPFLNGSVVTQVLVKSNGLGLPIDNRRFYFNINGFMEPAQKTEKFRIGKKLYILKGILSLKDPSRPLWATYQRAPVLILGGIPEKKVVLISDTAFETYHPIEVGIDSCWIGSISCPQGKFSSSIVDTIATESTLFIRQNQLVYYFTGHYPILHQATKGS</sequence>
<feature type="chain" id="PRO_5039950963" evidence="1">
    <location>
        <begin position="22"/>
        <end position="312"/>
    </location>
</feature>
<keyword evidence="1" id="KW-0732">Signal</keyword>
<feature type="signal peptide" evidence="1">
    <location>
        <begin position="1"/>
        <end position="21"/>
    </location>
</feature>
<dbReference type="InterPro" id="IPR053871">
    <property type="entry name" value="CATSPERG_beta-prop"/>
</dbReference>
<feature type="domain" description="CATSPERG beta-propeller" evidence="2">
    <location>
        <begin position="193"/>
        <end position="312"/>
    </location>
</feature>
<dbReference type="Proteomes" id="UP000695026">
    <property type="component" value="Unplaced"/>
</dbReference>
<protein>
    <submittedName>
        <fullName evidence="5">Cation channel sperm-associated protein subunit gamma</fullName>
    </submittedName>
</protein>
<dbReference type="OMA" id="QWFTHEL"/>
<dbReference type="InterPro" id="IPR053872">
    <property type="entry name" value="CATSPERG_N"/>
</dbReference>
<dbReference type="Pfam" id="PF15064">
    <property type="entry name" value="CATSPERG_beta-prop"/>
    <property type="match status" value="1"/>
</dbReference>
<accession>A0A9F5N2T7</accession>
<feature type="domain" description="CATSPERG N-terminal" evidence="3">
    <location>
        <begin position="25"/>
        <end position="184"/>
    </location>
</feature>
<dbReference type="Pfam" id="PF22840">
    <property type="entry name" value="CATSPERG_NTD"/>
    <property type="match status" value="1"/>
</dbReference>
<dbReference type="AlphaFoldDB" id="A0A9F5N2T7"/>
<dbReference type="KEGG" id="pbi:112541842"/>
<keyword evidence="4" id="KW-1185">Reference proteome</keyword>
<evidence type="ECO:0000313" key="4">
    <source>
        <dbReference type="Proteomes" id="UP000695026"/>
    </source>
</evidence>
<dbReference type="PANTHER" id="PTHR14327:SF1">
    <property type="entry name" value="CATION CHANNEL SPERM-ASSOCIATED AUXILIARY SUBUNIT GAMMA"/>
    <property type="match status" value="1"/>
</dbReference>
<dbReference type="InterPro" id="IPR028246">
    <property type="entry name" value="CATSPERG"/>
</dbReference>
<evidence type="ECO:0000259" key="3">
    <source>
        <dbReference type="Pfam" id="PF22840"/>
    </source>
</evidence>
<gene>
    <name evidence="5" type="primary">CATSPERG</name>
</gene>
<name>A0A9F5N2T7_PYTBI</name>
<organism evidence="4 5">
    <name type="scientific">Python bivittatus</name>
    <name type="common">Burmese python</name>
    <name type="synonym">Python molurus bivittatus</name>
    <dbReference type="NCBI Taxonomy" id="176946"/>
    <lineage>
        <taxon>Eukaryota</taxon>
        <taxon>Metazoa</taxon>
        <taxon>Chordata</taxon>
        <taxon>Craniata</taxon>
        <taxon>Vertebrata</taxon>
        <taxon>Euteleostomi</taxon>
        <taxon>Lepidosauria</taxon>
        <taxon>Squamata</taxon>
        <taxon>Bifurcata</taxon>
        <taxon>Unidentata</taxon>
        <taxon>Episquamata</taxon>
        <taxon>Toxicofera</taxon>
        <taxon>Serpentes</taxon>
        <taxon>Henophidia</taxon>
        <taxon>Pythonidae</taxon>
        <taxon>Python</taxon>
    </lineage>
</organism>
<dbReference type="GO" id="GO:0036128">
    <property type="term" value="C:CatSper complex"/>
    <property type="evidence" value="ECO:0007669"/>
    <property type="project" value="InterPro"/>
</dbReference>
<feature type="non-terminal residue" evidence="5">
    <location>
        <position position="312"/>
    </location>
</feature>
<proteinExistence type="predicted"/>
<dbReference type="CTD" id="57828"/>
<evidence type="ECO:0000256" key="1">
    <source>
        <dbReference type="SAM" id="SignalP"/>
    </source>
</evidence>
<evidence type="ECO:0000259" key="2">
    <source>
        <dbReference type="Pfam" id="PF15064"/>
    </source>
</evidence>
<dbReference type="GeneID" id="112541842"/>
<dbReference type="GO" id="GO:0097228">
    <property type="term" value="C:sperm principal piece"/>
    <property type="evidence" value="ECO:0007669"/>
    <property type="project" value="InterPro"/>
</dbReference>
<dbReference type="OrthoDB" id="9949093at2759"/>
<evidence type="ECO:0000313" key="5">
    <source>
        <dbReference type="RefSeq" id="XP_025028747.1"/>
    </source>
</evidence>
<dbReference type="PANTHER" id="PTHR14327">
    <property type="entry name" value="CATION CHANNEL SPERM-ASSOCIATED PROTEIN SUBUNIT GAMMA"/>
    <property type="match status" value="1"/>
</dbReference>
<reference evidence="5" key="1">
    <citation type="submission" date="2025-08" db="UniProtKB">
        <authorList>
            <consortium name="RefSeq"/>
        </authorList>
    </citation>
    <scope>IDENTIFICATION</scope>
    <source>
        <tissue evidence="5">Liver</tissue>
    </source>
</reference>